<organism evidence="2 3">
    <name type="scientific">Scleroderma citrinum Foug A</name>
    <dbReference type="NCBI Taxonomy" id="1036808"/>
    <lineage>
        <taxon>Eukaryota</taxon>
        <taxon>Fungi</taxon>
        <taxon>Dikarya</taxon>
        <taxon>Basidiomycota</taxon>
        <taxon>Agaricomycotina</taxon>
        <taxon>Agaricomycetes</taxon>
        <taxon>Agaricomycetidae</taxon>
        <taxon>Boletales</taxon>
        <taxon>Sclerodermatineae</taxon>
        <taxon>Sclerodermataceae</taxon>
        <taxon>Scleroderma</taxon>
    </lineage>
</organism>
<proteinExistence type="predicted"/>
<feature type="region of interest" description="Disordered" evidence="1">
    <location>
        <begin position="1"/>
        <end position="83"/>
    </location>
</feature>
<keyword evidence="3" id="KW-1185">Reference proteome</keyword>
<reference evidence="3" key="2">
    <citation type="submission" date="2015-01" db="EMBL/GenBank/DDBJ databases">
        <title>Evolutionary Origins and Diversification of the Mycorrhizal Mutualists.</title>
        <authorList>
            <consortium name="DOE Joint Genome Institute"/>
            <consortium name="Mycorrhizal Genomics Consortium"/>
            <person name="Kohler A."/>
            <person name="Kuo A."/>
            <person name="Nagy L.G."/>
            <person name="Floudas D."/>
            <person name="Copeland A."/>
            <person name="Barry K.W."/>
            <person name="Cichocki N."/>
            <person name="Veneault-Fourrey C."/>
            <person name="LaButti K."/>
            <person name="Lindquist E.A."/>
            <person name="Lipzen A."/>
            <person name="Lundell T."/>
            <person name="Morin E."/>
            <person name="Murat C."/>
            <person name="Riley R."/>
            <person name="Ohm R."/>
            <person name="Sun H."/>
            <person name="Tunlid A."/>
            <person name="Henrissat B."/>
            <person name="Grigoriev I.V."/>
            <person name="Hibbett D.S."/>
            <person name="Martin F."/>
        </authorList>
    </citation>
    <scope>NUCLEOTIDE SEQUENCE [LARGE SCALE GENOMIC DNA]</scope>
    <source>
        <strain evidence="3">Foug A</strain>
    </source>
</reference>
<sequence length="83" mass="9479">MTLQKEGKNILRSAERSRSPTDNTLPAIKRRRIESPEIGSTSQELGESLRELLQGMKSQMDKQTKAIERLSKESSQVKLRRPN</sequence>
<dbReference type="EMBL" id="KN822023">
    <property type="protein sequence ID" value="KIM65237.1"/>
    <property type="molecule type" value="Genomic_DNA"/>
</dbReference>
<feature type="compositionally biased region" description="Basic and acidic residues" evidence="1">
    <location>
        <begin position="59"/>
        <end position="72"/>
    </location>
</feature>
<dbReference type="Proteomes" id="UP000053989">
    <property type="component" value="Unassembled WGS sequence"/>
</dbReference>
<reference evidence="2 3" key="1">
    <citation type="submission" date="2014-04" db="EMBL/GenBank/DDBJ databases">
        <authorList>
            <consortium name="DOE Joint Genome Institute"/>
            <person name="Kuo A."/>
            <person name="Kohler A."/>
            <person name="Nagy L.G."/>
            <person name="Floudas D."/>
            <person name="Copeland A."/>
            <person name="Barry K.W."/>
            <person name="Cichocki N."/>
            <person name="Veneault-Fourrey C."/>
            <person name="LaButti K."/>
            <person name="Lindquist E.A."/>
            <person name="Lipzen A."/>
            <person name="Lundell T."/>
            <person name="Morin E."/>
            <person name="Murat C."/>
            <person name="Sun H."/>
            <person name="Tunlid A."/>
            <person name="Henrissat B."/>
            <person name="Grigoriev I.V."/>
            <person name="Hibbett D.S."/>
            <person name="Martin F."/>
            <person name="Nordberg H.P."/>
            <person name="Cantor M.N."/>
            <person name="Hua S.X."/>
        </authorList>
    </citation>
    <scope>NUCLEOTIDE SEQUENCE [LARGE SCALE GENOMIC DNA]</scope>
    <source>
        <strain evidence="2 3">Foug A</strain>
    </source>
</reference>
<evidence type="ECO:0000313" key="3">
    <source>
        <dbReference type="Proteomes" id="UP000053989"/>
    </source>
</evidence>
<dbReference type="OrthoDB" id="2677428at2759"/>
<accession>A0A0C3AJX1</accession>
<dbReference type="AlphaFoldDB" id="A0A0C3AJX1"/>
<evidence type="ECO:0000256" key="1">
    <source>
        <dbReference type="SAM" id="MobiDB-lite"/>
    </source>
</evidence>
<dbReference type="InParanoid" id="A0A0C3AJX1"/>
<dbReference type="HOGENOM" id="CLU_2543929_0_0_1"/>
<gene>
    <name evidence="2" type="ORF">SCLCIDRAFT_1212380</name>
</gene>
<protein>
    <submittedName>
        <fullName evidence="2">Uncharacterized protein</fullName>
    </submittedName>
</protein>
<feature type="compositionally biased region" description="Basic and acidic residues" evidence="1">
    <location>
        <begin position="1"/>
        <end position="19"/>
    </location>
</feature>
<name>A0A0C3AJX1_9AGAM</name>
<evidence type="ECO:0000313" key="2">
    <source>
        <dbReference type="EMBL" id="KIM65237.1"/>
    </source>
</evidence>